<keyword evidence="14" id="KW-1185">Reference proteome</keyword>
<organism evidence="13 14">
    <name type="scientific">Volvox africanus</name>
    <dbReference type="NCBI Taxonomy" id="51714"/>
    <lineage>
        <taxon>Eukaryota</taxon>
        <taxon>Viridiplantae</taxon>
        <taxon>Chlorophyta</taxon>
        <taxon>core chlorophytes</taxon>
        <taxon>Chlorophyceae</taxon>
        <taxon>CS clade</taxon>
        <taxon>Chlamydomonadales</taxon>
        <taxon>Volvocaceae</taxon>
        <taxon>Volvox</taxon>
    </lineage>
</organism>
<evidence type="ECO:0000256" key="8">
    <source>
        <dbReference type="ARBA" id="ARBA00023136"/>
    </source>
</evidence>
<dbReference type="PANTHER" id="PTHR14647">
    <property type="entry name" value="GALACTOSE-3-O-SULFOTRANSFERASE"/>
    <property type="match status" value="1"/>
</dbReference>
<protein>
    <submittedName>
        <fullName evidence="13">Uncharacterized protein</fullName>
    </submittedName>
</protein>
<proteinExistence type="inferred from homology"/>
<name>A0ABQ5SL42_9CHLO</name>
<keyword evidence="5" id="KW-0735">Signal-anchor</keyword>
<keyword evidence="12" id="KW-0732">Signal</keyword>
<keyword evidence="9" id="KW-0325">Glycoprotein</keyword>
<keyword evidence="10" id="KW-0175">Coiled coil</keyword>
<dbReference type="Proteomes" id="UP001165090">
    <property type="component" value="Unassembled WGS sequence"/>
</dbReference>
<keyword evidence="6" id="KW-1133">Transmembrane helix</keyword>
<feature type="chain" id="PRO_5046063484" evidence="12">
    <location>
        <begin position="23"/>
        <end position="785"/>
    </location>
</feature>
<evidence type="ECO:0000256" key="6">
    <source>
        <dbReference type="ARBA" id="ARBA00022989"/>
    </source>
</evidence>
<keyword evidence="8" id="KW-0472">Membrane</keyword>
<evidence type="ECO:0000256" key="1">
    <source>
        <dbReference type="ARBA" id="ARBA00004323"/>
    </source>
</evidence>
<accession>A0ABQ5SL42</accession>
<comment type="caution">
    <text evidence="13">The sequence shown here is derived from an EMBL/GenBank/DDBJ whole genome shotgun (WGS) entry which is preliminary data.</text>
</comment>
<evidence type="ECO:0000256" key="7">
    <source>
        <dbReference type="ARBA" id="ARBA00023034"/>
    </source>
</evidence>
<evidence type="ECO:0000313" key="14">
    <source>
        <dbReference type="Proteomes" id="UP001165090"/>
    </source>
</evidence>
<dbReference type="Gene3D" id="3.40.50.300">
    <property type="entry name" value="P-loop containing nucleotide triphosphate hydrolases"/>
    <property type="match status" value="1"/>
</dbReference>
<evidence type="ECO:0000256" key="12">
    <source>
        <dbReference type="SAM" id="SignalP"/>
    </source>
</evidence>
<dbReference type="InterPro" id="IPR027417">
    <property type="entry name" value="P-loop_NTPase"/>
</dbReference>
<evidence type="ECO:0000256" key="10">
    <source>
        <dbReference type="SAM" id="Coils"/>
    </source>
</evidence>
<evidence type="ECO:0000256" key="4">
    <source>
        <dbReference type="ARBA" id="ARBA00022692"/>
    </source>
</evidence>
<evidence type="ECO:0000313" key="13">
    <source>
        <dbReference type="EMBL" id="GLI70713.1"/>
    </source>
</evidence>
<feature type="compositionally biased region" description="Acidic residues" evidence="11">
    <location>
        <begin position="620"/>
        <end position="638"/>
    </location>
</feature>
<sequence length="785" mass="86018">MRSIVFLLFLPLVGSLIQRSKAFPHPNFNCRKIAFYKTHKTGSTTLGGVLFRIAVASNKSIYTTRNSHYVSLGFRENEQLMGRTDMVLRHVRYSEAPDFHVATRNFYGRALGTTEYGFLTILRHPVDRYISDFYYYTEPEARKAHRRLTLRQYAAKGEGANRMAREFAVKTSAAALEFVAGEMHSDGLFLILELLDYGLALLASHCGWRLSQLLYLPTNTNMRGAARYGNVTLSARPGIAQLFTEDPALLKHIAAINSVDAILYGAAYGHLLATLQLYSPAAAATSAVMTTAVRLTAARKQLEADCRALNKDVAAATAAENVELASFAPPPPPPPLKPRQNISVNDLQGLCAWYSMLDSLYERMPNLETGRVDLKTMLPPTSTTSPSGPVGHLLRLADEYLAPYEDSSMPYYHSLIAVHVRHRTSAEAELVYGMSSDDGGDRQLAVLAAAVRLWTSHHAKEGLHHLVFLVDALNDTRHEDLVRQAAGAALRQSGGGDDATADVAPYTTFSLLRCGTASNANINNVICGGAAFLDTISRSRWFAVLPDLTYFMYGTRGSVRSVLLSYEGTLQAAGAICAPLVPWRTPPLGAVLIWPSGGAAAGRRDRRGDGSGTDRTVFDMNDDTEGDDTEGEKEGDDFQADHGAGVSLLQQEQQLRRWRRWRLKEVSDDDGVGVKLTAASTATPGCMRTPCSLGNIKDSLPCVMVRAMPLLGLTQPYTTSGTVLPAGRSSYKVPYRGPDQQRLEVSKLGPPSEKDLQQLAENPNEKFRCAKLPRPKLWLELCGDM</sequence>
<dbReference type="InterPro" id="IPR009729">
    <property type="entry name" value="Gal-3-0_sulfotransfrase"/>
</dbReference>
<keyword evidence="7" id="KW-0333">Golgi apparatus</keyword>
<comment type="similarity">
    <text evidence="2">Belongs to the galactose-3-O-sulfotransferase family.</text>
</comment>
<dbReference type="EMBL" id="BSDZ01000094">
    <property type="protein sequence ID" value="GLI70713.1"/>
    <property type="molecule type" value="Genomic_DNA"/>
</dbReference>
<keyword evidence="4" id="KW-0812">Transmembrane</keyword>
<evidence type="ECO:0000256" key="5">
    <source>
        <dbReference type="ARBA" id="ARBA00022968"/>
    </source>
</evidence>
<reference evidence="13 14" key="1">
    <citation type="journal article" date="2023" name="IScience">
        <title>Expanded male sex-determining region conserved during the evolution of homothallism in the green alga Volvox.</title>
        <authorList>
            <person name="Yamamoto K."/>
            <person name="Matsuzaki R."/>
            <person name="Mahakham W."/>
            <person name="Heman W."/>
            <person name="Sekimoto H."/>
            <person name="Kawachi M."/>
            <person name="Minakuchi Y."/>
            <person name="Toyoda A."/>
            <person name="Nozaki H."/>
        </authorList>
    </citation>
    <scope>NUCLEOTIDE SEQUENCE [LARGE SCALE GENOMIC DNA]</scope>
    <source>
        <strain evidence="13 14">NIES-4468</strain>
    </source>
</reference>
<evidence type="ECO:0000256" key="2">
    <source>
        <dbReference type="ARBA" id="ARBA00008124"/>
    </source>
</evidence>
<evidence type="ECO:0000256" key="11">
    <source>
        <dbReference type="SAM" id="MobiDB-lite"/>
    </source>
</evidence>
<feature type="coiled-coil region" evidence="10">
    <location>
        <begin position="292"/>
        <end position="319"/>
    </location>
</feature>
<gene>
    <name evidence="13" type="ORF">VaNZ11_015736</name>
</gene>
<dbReference type="PANTHER" id="PTHR14647:SF87">
    <property type="entry name" value="PUTATIVE-RELATED"/>
    <property type="match status" value="1"/>
</dbReference>
<evidence type="ECO:0000256" key="9">
    <source>
        <dbReference type="ARBA" id="ARBA00023180"/>
    </source>
</evidence>
<keyword evidence="3" id="KW-0808">Transferase</keyword>
<evidence type="ECO:0000256" key="3">
    <source>
        <dbReference type="ARBA" id="ARBA00022679"/>
    </source>
</evidence>
<comment type="subcellular location">
    <subcellularLocation>
        <location evidence="1">Golgi apparatus membrane</location>
        <topology evidence="1">Single-pass type II membrane protein</topology>
    </subcellularLocation>
</comment>
<feature type="region of interest" description="Disordered" evidence="11">
    <location>
        <begin position="599"/>
        <end position="644"/>
    </location>
</feature>
<feature type="signal peptide" evidence="12">
    <location>
        <begin position="1"/>
        <end position="22"/>
    </location>
</feature>